<sequence>MDALVALCNLSASRFGVREERKLEPNYFIPFWKQYWMSSFAKPQAVPGDNIHKRRSICFSLRNGAEATLVCKGTKALVMVSSTQFSEVVVNCPELSLIIGTSSESYSYKSSISVNWDSSCAGSGDGGASMMGSQLLVASENGLASI</sequence>
<dbReference type="AlphaFoldDB" id="A0A9I9EKU0"/>
<accession>A0A9I9EKU0</accession>
<dbReference type="EnsemblPlants" id="MELO3C035175.2.1">
    <property type="protein sequence ID" value="MELO3C035175.2.1"/>
    <property type="gene ID" value="MELO3C035175.2"/>
</dbReference>
<evidence type="ECO:0000313" key="1">
    <source>
        <dbReference type="EnsemblPlants" id="MELO3C035175.2.1"/>
    </source>
</evidence>
<organism evidence="1">
    <name type="scientific">Cucumis melo</name>
    <name type="common">Muskmelon</name>
    <dbReference type="NCBI Taxonomy" id="3656"/>
    <lineage>
        <taxon>Eukaryota</taxon>
        <taxon>Viridiplantae</taxon>
        <taxon>Streptophyta</taxon>
        <taxon>Embryophyta</taxon>
        <taxon>Tracheophyta</taxon>
        <taxon>Spermatophyta</taxon>
        <taxon>Magnoliopsida</taxon>
        <taxon>eudicotyledons</taxon>
        <taxon>Gunneridae</taxon>
        <taxon>Pentapetalae</taxon>
        <taxon>rosids</taxon>
        <taxon>fabids</taxon>
        <taxon>Cucurbitales</taxon>
        <taxon>Cucurbitaceae</taxon>
        <taxon>Benincaseae</taxon>
        <taxon>Cucumis</taxon>
    </lineage>
</organism>
<proteinExistence type="predicted"/>
<reference evidence="1" key="1">
    <citation type="submission" date="2023-03" db="UniProtKB">
        <authorList>
            <consortium name="EnsemblPlants"/>
        </authorList>
    </citation>
    <scope>IDENTIFICATION</scope>
</reference>
<protein>
    <submittedName>
        <fullName evidence="1">Uncharacterized protein</fullName>
    </submittedName>
</protein>
<dbReference type="Gramene" id="MELO3C035175.2.1">
    <property type="protein sequence ID" value="MELO3C035175.2.1"/>
    <property type="gene ID" value="MELO3C035175.2"/>
</dbReference>
<name>A0A9I9EKU0_CUCME</name>